<dbReference type="HOGENOM" id="CLU_593160_0_0_1"/>
<accession>A0A0D1WW50</accession>
<evidence type="ECO:0000313" key="3">
    <source>
        <dbReference type="Proteomes" id="UP000053599"/>
    </source>
</evidence>
<organism evidence="2 3">
    <name type="scientific">Exophiala sideris</name>
    <dbReference type="NCBI Taxonomy" id="1016849"/>
    <lineage>
        <taxon>Eukaryota</taxon>
        <taxon>Fungi</taxon>
        <taxon>Dikarya</taxon>
        <taxon>Ascomycota</taxon>
        <taxon>Pezizomycotina</taxon>
        <taxon>Eurotiomycetes</taxon>
        <taxon>Chaetothyriomycetidae</taxon>
        <taxon>Chaetothyriales</taxon>
        <taxon>Herpotrichiellaceae</taxon>
        <taxon>Exophiala</taxon>
    </lineage>
</organism>
<reference evidence="2 3" key="1">
    <citation type="submission" date="2015-01" db="EMBL/GenBank/DDBJ databases">
        <title>The Genome Sequence of Exophiala sideris CBS121828.</title>
        <authorList>
            <consortium name="The Broad Institute Genomics Platform"/>
            <person name="Cuomo C."/>
            <person name="de Hoog S."/>
            <person name="Gorbushina A."/>
            <person name="Stielow B."/>
            <person name="Teixiera M."/>
            <person name="Abouelleil A."/>
            <person name="Chapman S.B."/>
            <person name="Priest M."/>
            <person name="Young S.K."/>
            <person name="Wortman J."/>
            <person name="Nusbaum C."/>
            <person name="Birren B."/>
        </authorList>
    </citation>
    <scope>NUCLEOTIDE SEQUENCE [LARGE SCALE GENOMIC DNA]</scope>
    <source>
        <strain evidence="2 3">CBS 121828</strain>
    </source>
</reference>
<name>A0A0D1WW50_9EURO</name>
<evidence type="ECO:0000256" key="1">
    <source>
        <dbReference type="SAM" id="MobiDB-lite"/>
    </source>
</evidence>
<protein>
    <submittedName>
        <fullName evidence="2">Uncharacterized protein</fullName>
    </submittedName>
</protein>
<gene>
    <name evidence="2" type="ORF">PV11_06968</name>
</gene>
<sequence>MASMFRDVTATTIEKHGRKTAQKQYRSELRPTTATLGSKAQRDRKGVSELRHVSPLQSNIFDARNYVTGAAIHSLLTSAVVGGHLDFLPRYYGKSTTDGPLQISLEAAALSRFATETGKQEVSDMAETKYRFALIETAKSVQDAANAKSASTIVSVLLLSFCEANSSDVWTSMQAWTKHIHGAYALLTLGDCSLLSKEIGRKLFMLVVSSMTLHSMQQAVPLPDNLNDIFKLIDTQGQVSDPRIQFQPLIEDFINLRIELRQGACHQPRMVVDQAQDLDRRAQLITDEMRQHPDYKFEIRHLENTTCPAHSNRYHHVYASLSALLLWNSLRMLRVLLNEVIYEYSDKLKTTDDTSTASLTLKTTSSEIVTGICVEICGSVPVSSYTTDKQEPNHISMVHFLIWPLFKVATTLHAPAALRKDALSKLDRLGRKYKVQRALLASYQANSGDVNDGWMHVSHMY</sequence>
<dbReference type="AlphaFoldDB" id="A0A0D1WW50"/>
<feature type="region of interest" description="Disordered" evidence="1">
    <location>
        <begin position="1"/>
        <end position="48"/>
    </location>
</feature>
<dbReference type="Proteomes" id="UP000053599">
    <property type="component" value="Unassembled WGS sequence"/>
</dbReference>
<dbReference type="EMBL" id="KN846953">
    <property type="protein sequence ID" value="KIV79406.1"/>
    <property type="molecule type" value="Genomic_DNA"/>
</dbReference>
<dbReference type="STRING" id="1016849.A0A0D1WW50"/>
<dbReference type="PANTHER" id="PTHR38791:SF1">
    <property type="entry name" value="TRANSCRIPTION FACTOR, PUTATIVE-RELATED"/>
    <property type="match status" value="1"/>
</dbReference>
<evidence type="ECO:0000313" key="2">
    <source>
        <dbReference type="EMBL" id="KIV79406.1"/>
    </source>
</evidence>
<dbReference type="InterPro" id="IPR053175">
    <property type="entry name" value="DHMBA_Reg_Transcription_Factor"/>
</dbReference>
<proteinExistence type="predicted"/>
<dbReference type="PANTHER" id="PTHR38791">
    <property type="entry name" value="ZN(II)2CYS6 TRANSCRIPTION FACTOR (EUROFUNG)-RELATED-RELATED"/>
    <property type="match status" value="1"/>
</dbReference>
<dbReference type="OrthoDB" id="5429770at2759"/>